<dbReference type="STRING" id="1266370.NITGR_220016"/>
<reference evidence="2 3" key="1">
    <citation type="journal article" date="2013" name="Front. Microbiol.">
        <title>The genome of Nitrospina gracilis illuminates the metabolism and evolution of the major marine nitrite oxidizer.</title>
        <authorList>
            <person name="Luecker S."/>
            <person name="Nowka B."/>
            <person name="Rattei T."/>
            <person name="Spieck E."/>
            <person name="and Daims H."/>
        </authorList>
    </citation>
    <scope>NUCLEOTIDE SEQUENCE [LARGE SCALE GENOMIC DNA]</scope>
    <source>
        <strain evidence="2 3">3/211</strain>
    </source>
</reference>
<evidence type="ECO:0000259" key="1">
    <source>
        <dbReference type="Pfam" id="PF13453"/>
    </source>
</evidence>
<dbReference type="AlphaFoldDB" id="M1YHT5"/>
<dbReference type="OrthoDB" id="9814037at2"/>
<evidence type="ECO:0000313" key="3">
    <source>
        <dbReference type="Proteomes" id="UP000011704"/>
    </source>
</evidence>
<dbReference type="Pfam" id="PF13453">
    <property type="entry name" value="Zn_ribbon_TFIIB"/>
    <property type="match status" value="2"/>
</dbReference>
<keyword evidence="3" id="KW-1185">Reference proteome</keyword>
<evidence type="ECO:0000313" key="2">
    <source>
        <dbReference type="EMBL" id="CCQ90060.1"/>
    </source>
</evidence>
<feature type="domain" description="Transcription factor zinc-finger" evidence="1">
    <location>
        <begin position="77"/>
        <end position="119"/>
    </location>
</feature>
<accession>M1YHT5</accession>
<feature type="domain" description="Transcription factor zinc-finger" evidence="1">
    <location>
        <begin position="11"/>
        <end position="49"/>
    </location>
</feature>
<dbReference type="InParanoid" id="M1YHT5"/>
<sequence>MTAEITNQLECPSCRNNLTPRSVAGVSVHVCEGGCGGYWVGKNSLKRLPERLPGAGAELLSVPRSDGVHLFRNVDHICPHCQNTLLYRHWFSRKLQLEVDQCAKCAGFWVEVGELASILTTDLDEAERIQRAEAYFEVVIRDKVGGMNLVNDDMMDAARHIVQIFRFLCPKQYFPDAAVLSNILR</sequence>
<dbReference type="Proteomes" id="UP000011704">
    <property type="component" value="Unassembled WGS sequence"/>
</dbReference>
<dbReference type="HOGENOM" id="CLU_1459865_0_0_0"/>
<dbReference type="InterPro" id="IPR027392">
    <property type="entry name" value="TF_Znf"/>
</dbReference>
<comment type="caution">
    <text evidence="2">The sequence shown here is derived from an EMBL/GenBank/DDBJ whole genome shotgun (WGS) entry which is preliminary data.</text>
</comment>
<gene>
    <name evidence="2" type="ORF">NITGR_220016</name>
</gene>
<proteinExistence type="predicted"/>
<dbReference type="EMBL" id="CAQJ01000025">
    <property type="protein sequence ID" value="CCQ90060.1"/>
    <property type="molecule type" value="Genomic_DNA"/>
</dbReference>
<name>M1YHT5_NITG3</name>
<organism evidence="2 3">
    <name type="scientific">Nitrospina gracilis (strain 3/211)</name>
    <dbReference type="NCBI Taxonomy" id="1266370"/>
    <lineage>
        <taxon>Bacteria</taxon>
        <taxon>Pseudomonadati</taxon>
        <taxon>Nitrospinota/Tectimicrobiota group</taxon>
        <taxon>Nitrospinota</taxon>
        <taxon>Nitrospinia</taxon>
        <taxon>Nitrospinales</taxon>
        <taxon>Nitrospinaceae</taxon>
        <taxon>Nitrospina</taxon>
    </lineage>
</organism>
<dbReference type="RefSeq" id="WP_005007171.1">
    <property type="nucleotide sequence ID" value="NZ_HG422173.1"/>
</dbReference>
<protein>
    <recommendedName>
        <fullName evidence="1">Transcription factor zinc-finger domain-containing protein</fullName>
    </recommendedName>
</protein>